<evidence type="ECO:0000313" key="8">
    <source>
        <dbReference type="Proteomes" id="UP000435112"/>
    </source>
</evidence>
<dbReference type="EMBL" id="QXFT01001607">
    <property type="protein sequence ID" value="KAE9314392.1"/>
    <property type="molecule type" value="Genomic_DNA"/>
</dbReference>
<protein>
    <submittedName>
        <fullName evidence="4">Uncharacterized protein</fullName>
    </submittedName>
</protein>
<comment type="caution">
    <text evidence="4">The sequence shown here is derived from an EMBL/GenBank/DDBJ whole genome shotgun (WGS) entry which is preliminary data.</text>
</comment>
<evidence type="ECO:0000256" key="2">
    <source>
        <dbReference type="SAM" id="MobiDB-lite"/>
    </source>
</evidence>
<evidence type="ECO:0000256" key="1">
    <source>
        <dbReference type="SAM" id="Coils"/>
    </source>
</evidence>
<proteinExistence type="predicted"/>
<sequence length="239" mass="27138">MELLQGDDDDRVFEATMAFIDEFSFDEPEPANVTALEAPMQQIQTHTDLVTLTPDSGANPTPIAIDVVKLLRGNGSHATKSTTPSKVPSILSLDATGMTRREKIVARNARKKLLRKAGIYGDSNRVRNERKLEIAYLRDRIEKLQIDLKTLQTHKDGQPDARKSTQQHEANYPRTNTLVVTMDSTSPISSVWHEIADRQQRRRKEAERENIRLKLVMERQRKVANTLCSLLQKRASQLL</sequence>
<dbReference type="Proteomes" id="UP000434957">
    <property type="component" value="Unassembled WGS sequence"/>
</dbReference>
<dbReference type="Proteomes" id="UP000429607">
    <property type="component" value="Unassembled WGS sequence"/>
</dbReference>
<keyword evidence="7" id="KW-1185">Reference proteome</keyword>
<evidence type="ECO:0000313" key="7">
    <source>
        <dbReference type="Proteomes" id="UP000434957"/>
    </source>
</evidence>
<reference evidence="6 8" key="1">
    <citation type="submission" date="2018-09" db="EMBL/GenBank/DDBJ databases">
        <title>Genomic investigation of the strawberry pathogen Phytophthora fragariae indicates pathogenicity is determined by transcriptional variation in three key races.</title>
        <authorList>
            <person name="Adams T.M."/>
            <person name="Armitage A.D."/>
            <person name="Sobczyk M.K."/>
            <person name="Bates H.J."/>
            <person name="Dunwell J.M."/>
            <person name="Nellist C.F."/>
            <person name="Harrison R.J."/>
        </authorList>
    </citation>
    <scope>NUCLEOTIDE SEQUENCE [LARGE SCALE GENOMIC DNA]</scope>
    <source>
        <strain evidence="3 6">SCRP249</strain>
        <strain evidence="4 8">SCRP324</strain>
        <strain evidence="5 7">SCRP333</strain>
    </source>
</reference>
<feature type="coiled-coil region" evidence="1">
    <location>
        <begin position="196"/>
        <end position="223"/>
    </location>
</feature>
<keyword evidence="1" id="KW-0175">Coiled coil</keyword>
<feature type="compositionally biased region" description="Basic and acidic residues" evidence="2">
    <location>
        <begin position="153"/>
        <end position="163"/>
    </location>
</feature>
<dbReference type="Proteomes" id="UP000435112">
    <property type="component" value="Unassembled WGS sequence"/>
</dbReference>
<dbReference type="EMBL" id="QXFU01000926">
    <property type="protein sequence ID" value="KAE9016027.1"/>
    <property type="molecule type" value="Genomic_DNA"/>
</dbReference>
<feature type="region of interest" description="Disordered" evidence="2">
    <location>
        <begin position="153"/>
        <end position="172"/>
    </location>
</feature>
<evidence type="ECO:0000313" key="3">
    <source>
        <dbReference type="EMBL" id="KAE9002294.1"/>
    </source>
</evidence>
<evidence type="ECO:0000313" key="4">
    <source>
        <dbReference type="EMBL" id="KAE9016027.1"/>
    </source>
</evidence>
<dbReference type="OrthoDB" id="115447at2759"/>
<dbReference type="EMBL" id="QXFV01001597">
    <property type="protein sequence ID" value="KAE9002294.1"/>
    <property type="molecule type" value="Genomic_DNA"/>
</dbReference>
<name>A0A6A3LDS4_9STRA</name>
<dbReference type="AlphaFoldDB" id="A0A6A3LDS4"/>
<evidence type="ECO:0000313" key="5">
    <source>
        <dbReference type="EMBL" id="KAE9314392.1"/>
    </source>
</evidence>
<accession>A0A6A3LDS4</accession>
<evidence type="ECO:0000313" key="6">
    <source>
        <dbReference type="Proteomes" id="UP000429607"/>
    </source>
</evidence>
<organism evidence="4 8">
    <name type="scientific">Phytophthora rubi</name>
    <dbReference type="NCBI Taxonomy" id="129364"/>
    <lineage>
        <taxon>Eukaryota</taxon>
        <taxon>Sar</taxon>
        <taxon>Stramenopiles</taxon>
        <taxon>Oomycota</taxon>
        <taxon>Peronosporomycetes</taxon>
        <taxon>Peronosporales</taxon>
        <taxon>Peronosporaceae</taxon>
        <taxon>Phytophthora</taxon>
    </lineage>
</organism>
<gene>
    <name evidence="3" type="ORF">PR001_g18294</name>
    <name evidence="4" type="ORF">PR002_g13764</name>
    <name evidence="5" type="ORF">PR003_g19258</name>
</gene>